<gene>
    <name evidence="1" type="ORF">EZ456_13285</name>
</gene>
<dbReference type="RefSeq" id="WP_131530898.1">
    <property type="nucleotide sequence ID" value="NZ_SJSO01000009.1"/>
</dbReference>
<name>A0A4R0Q1N5_9SPHI</name>
<dbReference type="Proteomes" id="UP000293925">
    <property type="component" value="Unassembled WGS sequence"/>
</dbReference>
<organism evidence="1 2">
    <name type="scientific">Pedobacter psychrodurus</name>
    <dbReference type="NCBI Taxonomy" id="2530456"/>
    <lineage>
        <taxon>Bacteria</taxon>
        <taxon>Pseudomonadati</taxon>
        <taxon>Bacteroidota</taxon>
        <taxon>Sphingobacteriia</taxon>
        <taxon>Sphingobacteriales</taxon>
        <taxon>Sphingobacteriaceae</taxon>
        <taxon>Pedobacter</taxon>
    </lineage>
</organism>
<protein>
    <submittedName>
        <fullName evidence="1">Uncharacterized protein</fullName>
    </submittedName>
</protein>
<proteinExistence type="predicted"/>
<dbReference type="EMBL" id="SJSO01000009">
    <property type="protein sequence ID" value="TCD26557.1"/>
    <property type="molecule type" value="Genomic_DNA"/>
</dbReference>
<accession>A0A4R0Q1N5</accession>
<evidence type="ECO:0000313" key="1">
    <source>
        <dbReference type="EMBL" id="TCD26557.1"/>
    </source>
</evidence>
<keyword evidence="2" id="KW-1185">Reference proteome</keyword>
<evidence type="ECO:0000313" key="2">
    <source>
        <dbReference type="Proteomes" id="UP000293925"/>
    </source>
</evidence>
<dbReference type="OrthoDB" id="947646at2"/>
<sequence>MEKQELIPTQQIGQQTDAEEEKILVSTVEAKATYQKVVQHLLDVNEWYRISTIEASCFKLFDQNGSPLNRAALEGDYIRIDIPGPGTAAGKGFDWVYIEQLEKYADDGSDIDFTLFVARPSRVPGIFGGKIAHFFTDRATSTFIVFRRANVLSVEVHGRNEVPNTQDQNLLDKTRNLVVNGGSTIGMSFAQWHLLVSGILKQTRLDL</sequence>
<comment type="caution">
    <text evidence="1">The sequence shown here is derived from an EMBL/GenBank/DDBJ whole genome shotgun (WGS) entry which is preliminary data.</text>
</comment>
<dbReference type="AlphaFoldDB" id="A0A4R0Q1N5"/>
<reference evidence="1 2" key="1">
    <citation type="submission" date="2019-02" db="EMBL/GenBank/DDBJ databases">
        <title>Pedobacter sp. RP-3-21 sp. nov., isolated from Arctic soil.</title>
        <authorList>
            <person name="Dahal R.H."/>
        </authorList>
    </citation>
    <scope>NUCLEOTIDE SEQUENCE [LARGE SCALE GENOMIC DNA]</scope>
    <source>
        <strain evidence="1 2">RP-3-21</strain>
    </source>
</reference>